<dbReference type="OrthoDB" id="6059368at2759"/>
<name>A0A9N9SGP2_PHACE</name>
<feature type="region of interest" description="Disordered" evidence="1">
    <location>
        <begin position="48"/>
        <end position="135"/>
    </location>
</feature>
<evidence type="ECO:0000313" key="2">
    <source>
        <dbReference type="EMBL" id="CAG9822172.1"/>
    </source>
</evidence>
<keyword evidence="3" id="KW-1185">Reference proteome</keyword>
<evidence type="ECO:0000313" key="3">
    <source>
        <dbReference type="Proteomes" id="UP001153737"/>
    </source>
</evidence>
<feature type="compositionally biased region" description="Low complexity" evidence="1">
    <location>
        <begin position="77"/>
        <end position="92"/>
    </location>
</feature>
<gene>
    <name evidence="2" type="ORF">PHAECO_LOCUS9473</name>
</gene>
<evidence type="ECO:0000256" key="1">
    <source>
        <dbReference type="SAM" id="MobiDB-lite"/>
    </source>
</evidence>
<feature type="region of interest" description="Disordered" evidence="1">
    <location>
        <begin position="400"/>
        <end position="437"/>
    </location>
</feature>
<dbReference type="EMBL" id="OU896711">
    <property type="protein sequence ID" value="CAG9822172.1"/>
    <property type="molecule type" value="Genomic_DNA"/>
</dbReference>
<accession>A0A9N9SGP2</accession>
<feature type="compositionally biased region" description="Basic and acidic residues" evidence="1">
    <location>
        <begin position="122"/>
        <end position="133"/>
    </location>
</feature>
<dbReference type="Proteomes" id="UP001153737">
    <property type="component" value="Chromosome 5"/>
</dbReference>
<protein>
    <submittedName>
        <fullName evidence="2">Uncharacterized protein</fullName>
    </submittedName>
</protein>
<proteinExistence type="predicted"/>
<dbReference type="AlphaFoldDB" id="A0A9N9SGP2"/>
<reference evidence="2" key="1">
    <citation type="submission" date="2022-01" db="EMBL/GenBank/DDBJ databases">
        <authorList>
            <person name="King R."/>
        </authorList>
    </citation>
    <scope>NUCLEOTIDE SEQUENCE</scope>
</reference>
<feature type="compositionally biased region" description="Basic and acidic residues" evidence="1">
    <location>
        <begin position="103"/>
        <end position="112"/>
    </location>
</feature>
<feature type="compositionally biased region" description="Basic residues" evidence="1">
    <location>
        <begin position="414"/>
        <end position="437"/>
    </location>
</feature>
<sequence length="437" mass="49896">MVSTKRFVKTAHDDLGHFGVEKTLKKAIGFHECALMSKNDYDEAKSYEKTLSGEDSSDTLDKQTKIGSRKRKNVRNSDFVSGDSSSLSGEESCTLPPLPKNPKLSDPKRDDSTTSLVTSEQMIRDIGGEKEDSFNTSSTISITEEILADVDRIIMPPPSTAGTLRPIQDVQLENYNQQEVEKRVAIEEKYQELAVKYEQLEKSQRKNNIVIFGLDFSEDKNTVDTSFDKKRKLLNFTIEKLNQSLGINLSASDINDIFTIGKQDKDRPIILKFCSFYKKQEVLSNCKKLKGTNIRISIELNYQERLKNREWTNLLIKARTKYTKVYIRRGKFFVDEEEYSFEDLKQLLGVESEEHVEATGSTVNTRGTENGDLEEIELEQDETNLEKTIVGVDEYHKSDDSFETIEDSTEDNKKRKTSTKKKSSSRIASKKPKNIHN</sequence>
<organism evidence="2 3">
    <name type="scientific">Phaedon cochleariae</name>
    <name type="common">Mustard beetle</name>
    <dbReference type="NCBI Taxonomy" id="80249"/>
    <lineage>
        <taxon>Eukaryota</taxon>
        <taxon>Metazoa</taxon>
        <taxon>Ecdysozoa</taxon>
        <taxon>Arthropoda</taxon>
        <taxon>Hexapoda</taxon>
        <taxon>Insecta</taxon>
        <taxon>Pterygota</taxon>
        <taxon>Neoptera</taxon>
        <taxon>Endopterygota</taxon>
        <taxon>Coleoptera</taxon>
        <taxon>Polyphaga</taxon>
        <taxon>Cucujiformia</taxon>
        <taxon>Chrysomeloidea</taxon>
        <taxon>Chrysomelidae</taxon>
        <taxon>Chrysomelinae</taxon>
        <taxon>Chrysomelini</taxon>
        <taxon>Phaedon</taxon>
    </lineage>
</organism>
<reference evidence="2" key="2">
    <citation type="submission" date="2022-10" db="EMBL/GenBank/DDBJ databases">
        <authorList>
            <consortium name="ENA_rothamsted_submissions"/>
            <consortium name="culmorum"/>
            <person name="King R."/>
        </authorList>
    </citation>
    <scope>NUCLEOTIDE SEQUENCE</scope>
</reference>